<evidence type="ECO:0000313" key="1">
    <source>
        <dbReference type="EMBL" id="CAA9468802.1"/>
    </source>
</evidence>
<reference evidence="1" key="1">
    <citation type="submission" date="2020-02" db="EMBL/GenBank/DDBJ databases">
        <authorList>
            <person name="Meier V. D."/>
        </authorList>
    </citation>
    <scope>NUCLEOTIDE SEQUENCE</scope>
    <source>
        <strain evidence="1">AVDCRST_MAG25</strain>
    </source>
</reference>
<proteinExistence type="predicted"/>
<protein>
    <submittedName>
        <fullName evidence="1">Uncharacterized protein</fullName>
    </submittedName>
</protein>
<organism evidence="1">
    <name type="scientific">uncultured Rubrobacteraceae bacterium</name>
    <dbReference type="NCBI Taxonomy" id="349277"/>
    <lineage>
        <taxon>Bacteria</taxon>
        <taxon>Bacillati</taxon>
        <taxon>Actinomycetota</taxon>
        <taxon>Rubrobacteria</taxon>
        <taxon>Rubrobacterales</taxon>
        <taxon>Rubrobacteraceae</taxon>
        <taxon>environmental samples</taxon>
    </lineage>
</organism>
<name>A0A6J4RAN9_9ACTN</name>
<sequence>MGTNDEKGREEEQREAEIVDTVRKLTFLESQGVDVQVTADGKVGGFIPGVNPSKESADWDEVVVVYEDLLQMHKSERDREIILEARERFEGEAAG</sequence>
<dbReference type="EMBL" id="CADCVI010000110">
    <property type="protein sequence ID" value="CAA9468802.1"/>
    <property type="molecule type" value="Genomic_DNA"/>
</dbReference>
<gene>
    <name evidence="1" type="ORF">AVDCRST_MAG25-1842</name>
</gene>
<accession>A0A6J4RAN9</accession>
<dbReference type="AlphaFoldDB" id="A0A6J4RAN9"/>